<dbReference type="AlphaFoldDB" id="A0AA36HVE8"/>
<proteinExistence type="predicted"/>
<evidence type="ECO:0000313" key="4">
    <source>
        <dbReference type="Proteomes" id="UP001178507"/>
    </source>
</evidence>
<sequence>MGSPLGKCSNCSLPLVESADQEEPEERWCCQCLFFHRHMRDMEVVVEPAERGLPEPEIRSPPGRDVHVGFPHQETPKSMLSPSSESESAGPGSSIEVPASLKGLAESIAHSSGHKGEVLVAGMRLEDFWQRLLALESKGKAGSALSRGEKLLRFRQRYSWPSSISAQRVEKALRSGANVYLPPRWVGDSPVIIFIAQKVNTRLCAMEEYQMLIMFMLETAFRDSNPDQDRGVTVVLDVRHLSSVVWQACLSGFSDMARGIAMCSAALPMKASQVQLIEDEAGARAAHYAVGLILSKLSSKTRSRVTRGGPQAALEGLGKEMLPDFLGGLRDSKAEFSDWLEQLELDARQVSI</sequence>
<dbReference type="InterPro" id="IPR001251">
    <property type="entry name" value="CRAL-TRIO_dom"/>
</dbReference>
<evidence type="ECO:0000313" key="3">
    <source>
        <dbReference type="EMBL" id="CAJ1376017.1"/>
    </source>
</evidence>
<keyword evidence="4" id="KW-1185">Reference proteome</keyword>
<evidence type="ECO:0000259" key="2">
    <source>
        <dbReference type="Pfam" id="PF00650"/>
    </source>
</evidence>
<accession>A0AA36HVE8</accession>
<comment type="caution">
    <text evidence="3">The sequence shown here is derived from an EMBL/GenBank/DDBJ whole genome shotgun (WGS) entry which is preliminary data.</text>
</comment>
<feature type="domain" description="CRAL-TRIO" evidence="2">
    <location>
        <begin position="189"/>
        <end position="328"/>
    </location>
</feature>
<name>A0AA36HVE8_9DINO</name>
<dbReference type="Pfam" id="PF00650">
    <property type="entry name" value="CRAL_TRIO"/>
    <property type="match status" value="1"/>
</dbReference>
<dbReference type="InterPro" id="IPR036865">
    <property type="entry name" value="CRAL-TRIO_dom_sf"/>
</dbReference>
<dbReference type="EMBL" id="CAUJNA010000357">
    <property type="protein sequence ID" value="CAJ1376017.1"/>
    <property type="molecule type" value="Genomic_DNA"/>
</dbReference>
<dbReference type="Proteomes" id="UP001178507">
    <property type="component" value="Unassembled WGS sequence"/>
</dbReference>
<feature type="compositionally biased region" description="Basic and acidic residues" evidence="1">
    <location>
        <begin position="50"/>
        <end position="67"/>
    </location>
</feature>
<gene>
    <name evidence="3" type="ORF">EVOR1521_LOCUS5183</name>
</gene>
<reference evidence="3" key="1">
    <citation type="submission" date="2023-08" db="EMBL/GenBank/DDBJ databases">
        <authorList>
            <person name="Chen Y."/>
            <person name="Shah S."/>
            <person name="Dougan E. K."/>
            <person name="Thang M."/>
            <person name="Chan C."/>
        </authorList>
    </citation>
    <scope>NUCLEOTIDE SEQUENCE</scope>
</reference>
<protein>
    <recommendedName>
        <fullName evidence="2">CRAL-TRIO domain-containing protein</fullName>
    </recommendedName>
</protein>
<dbReference type="SUPFAM" id="SSF52087">
    <property type="entry name" value="CRAL/TRIO domain"/>
    <property type="match status" value="1"/>
</dbReference>
<evidence type="ECO:0000256" key="1">
    <source>
        <dbReference type="SAM" id="MobiDB-lite"/>
    </source>
</evidence>
<organism evidence="3 4">
    <name type="scientific">Effrenium voratum</name>
    <dbReference type="NCBI Taxonomy" id="2562239"/>
    <lineage>
        <taxon>Eukaryota</taxon>
        <taxon>Sar</taxon>
        <taxon>Alveolata</taxon>
        <taxon>Dinophyceae</taxon>
        <taxon>Suessiales</taxon>
        <taxon>Symbiodiniaceae</taxon>
        <taxon>Effrenium</taxon>
    </lineage>
</organism>
<feature type="region of interest" description="Disordered" evidence="1">
    <location>
        <begin position="50"/>
        <end position="96"/>
    </location>
</feature>
<dbReference type="Gene3D" id="3.40.525.10">
    <property type="entry name" value="CRAL-TRIO lipid binding domain"/>
    <property type="match status" value="1"/>
</dbReference>
<feature type="compositionally biased region" description="Low complexity" evidence="1">
    <location>
        <begin position="81"/>
        <end position="94"/>
    </location>
</feature>